<dbReference type="Gene3D" id="3.40.1310.30">
    <property type="match status" value="1"/>
</dbReference>
<evidence type="ECO:0000259" key="3">
    <source>
        <dbReference type="Pfam" id="PF01719"/>
    </source>
</evidence>
<protein>
    <submittedName>
        <fullName evidence="4">Uncharacterized protein</fullName>
    </submittedName>
</protein>
<dbReference type="AlphaFoldDB" id="A0A6N9ITY3"/>
<dbReference type="GO" id="GO:0003677">
    <property type="term" value="F:DNA binding"/>
    <property type="evidence" value="ECO:0007669"/>
    <property type="project" value="InterPro"/>
</dbReference>
<dbReference type="EMBL" id="VSUB01000025">
    <property type="protein sequence ID" value="MYY65812.1"/>
    <property type="molecule type" value="Genomic_DNA"/>
</dbReference>
<comment type="caution">
    <text evidence="4">The sequence shown here is derived from an EMBL/GenBank/DDBJ whole genome shotgun (WGS) entry which is preliminary data.</text>
</comment>
<dbReference type="Pfam" id="PF00910">
    <property type="entry name" value="RNA_helicase"/>
    <property type="match status" value="1"/>
</dbReference>
<dbReference type="GO" id="GO:0003916">
    <property type="term" value="F:DNA topoisomerase activity"/>
    <property type="evidence" value="ECO:0007669"/>
    <property type="project" value="InterPro"/>
</dbReference>
<dbReference type="GO" id="GO:0005727">
    <property type="term" value="C:extrachromosomal circular DNA"/>
    <property type="evidence" value="ECO:0007669"/>
    <property type="project" value="InterPro"/>
</dbReference>
<organism evidence="4 5">
    <name type="scientific">Ligilactobacillus salivarius</name>
    <dbReference type="NCBI Taxonomy" id="1624"/>
    <lineage>
        <taxon>Bacteria</taxon>
        <taxon>Bacillati</taxon>
        <taxon>Bacillota</taxon>
        <taxon>Bacilli</taxon>
        <taxon>Lactobacillales</taxon>
        <taxon>Lactobacillaceae</taxon>
        <taxon>Ligilactobacillus</taxon>
    </lineage>
</organism>
<dbReference type="SUPFAM" id="SSF52540">
    <property type="entry name" value="P-loop containing nucleoside triphosphate hydrolases"/>
    <property type="match status" value="1"/>
</dbReference>
<proteinExistence type="predicted"/>
<evidence type="ECO:0000259" key="2">
    <source>
        <dbReference type="Pfam" id="PF00910"/>
    </source>
</evidence>
<feature type="domain" description="Helicase superfamily 3 single-stranded DNA/RNA virus" evidence="2">
    <location>
        <begin position="214"/>
        <end position="312"/>
    </location>
</feature>
<reference evidence="4 5" key="1">
    <citation type="journal article" date="2020" name="Food Funct.">
        <title>Screening of Lactobacillus salivarius strains from the feces of Chinese populations and the evaluation of their effects against intestinal inflammation in mice.</title>
        <authorList>
            <person name="Zhai Q."/>
            <person name="Shen X."/>
            <person name="Cen S."/>
            <person name="Zhang C."/>
            <person name="Tian F."/>
            <person name="Zhao J."/>
            <person name="Zhang H."/>
            <person name="Xue Y."/>
            <person name="Chen W."/>
        </authorList>
    </citation>
    <scope>NUCLEOTIDE SEQUENCE [LARGE SCALE GENOMIC DNA]</scope>
    <source>
        <strain evidence="4 5">FYNDL5_1.scaf</strain>
    </source>
</reference>
<dbReference type="InterPro" id="IPR000605">
    <property type="entry name" value="Helicase_SF3_ssDNA/RNA_vir"/>
</dbReference>
<dbReference type="InterPro" id="IPR002631">
    <property type="entry name" value="Plasmid_rep_OBD"/>
</dbReference>
<name>A0A6N9ITY3_9LACO</name>
<feature type="domain" description="Plasmid replication protein origin binding" evidence="3">
    <location>
        <begin position="37"/>
        <end position="130"/>
    </location>
</feature>
<gene>
    <name evidence="4" type="ORF">FYL25_10525</name>
</gene>
<evidence type="ECO:0000313" key="5">
    <source>
        <dbReference type="Proteomes" id="UP000471678"/>
    </source>
</evidence>
<dbReference type="Proteomes" id="UP000471678">
    <property type="component" value="Unassembled WGS sequence"/>
</dbReference>
<dbReference type="GO" id="GO:0003723">
    <property type="term" value="F:RNA binding"/>
    <property type="evidence" value="ECO:0007669"/>
    <property type="project" value="InterPro"/>
</dbReference>
<evidence type="ECO:0000313" key="4">
    <source>
        <dbReference type="EMBL" id="MYY65812.1"/>
    </source>
</evidence>
<accession>A0A6N9ITY3</accession>
<evidence type="ECO:0000256" key="1">
    <source>
        <dbReference type="SAM" id="MobiDB-lite"/>
    </source>
</evidence>
<dbReference type="Gene3D" id="3.40.50.300">
    <property type="entry name" value="P-loop containing nucleotide triphosphate hydrolases"/>
    <property type="match status" value="1"/>
</dbReference>
<dbReference type="Pfam" id="PF01719">
    <property type="entry name" value="Rep_OBD"/>
    <property type="match status" value="1"/>
</dbReference>
<dbReference type="RefSeq" id="WP_161023161.1">
    <property type="nucleotide sequence ID" value="NZ_VSUB01000025.1"/>
</dbReference>
<dbReference type="InterPro" id="IPR027417">
    <property type="entry name" value="P-loop_NTPase"/>
</dbReference>
<dbReference type="GO" id="GO:0003724">
    <property type="term" value="F:RNA helicase activity"/>
    <property type="evidence" value="ECO:0007669"/>
    <property type="project" value="InterPro"/>
</dbReference>
<sequence>MVEETKDRKTQGLMYEQQLDHLDITINELVIRVKKLLHIKRYAYIMHNRDTHDDGTLIKPHIHLMMQFDIRVRLSAVARQLQVQPQQLEIMTKQGTARGIDNGFAYLCHLTSGAKDKYQYSVDAVKANFDYPAYIEELQQQLESQDTPNAVLDDYGRQIITRQEALNRLRNLGGRVLANNRKKLDEIDAANNELRSQKAIAYQREHPHKRQILFLYGRAGTGKTSFARVLAKKYAKMYGMDENDWTITGSSNDPFEGLRPSAVTIWDEMRPSSRLRYEDILRLLDPNNHDGFMTNSRFHNVNVISSVIIITTPVDPYTLYKDMIEHSNMSRKNDSFYQLARRLTHVYKFEDKTITEMQPKTIDYGMDEYTMYTPTNNIVENKFSHHYRSSKVNNDDDGDNDDPLKMV</sequence>
<feature type="region of interest" description="Disordered" evidence="1">
    <location>
        <begin position="388"/>
        <end position="407"/>
    </location>
</feature>
<dbReference type="GO" id="GO:0006260">
    <property type="term" value="P:DNA replication"/>
    <property type="evidence" value="ECO:0007669"/>
    <property type="project" value="InterPro"/>
</dbReference>